<evidence type="ECO:0000313" key="2">
    <source>
        <dbReference type="EMBL" id="OGY96819.1"/>
    </source>
</evidence>
<sequence>MRVETLLANAFAYGGMIISLAGVRAKRDIQKWCFFIGPLLLMAGAYLFGNTVFILLQAVIVLAGLGGVLNLKPALLSWLTMLAAALALAILSTGGYVRADWGLTGPVGLALVALGIASAPRPASNHLLFWAGVPLFIFSIITHAWPFAVLNFLWGIVLLHTMLTKRPHS</sequence>
<gene>
    <name evidence="2" type="ORF">A2128_02945</name>
</gene>
<proteinExistence type="predicted"/>
<feature type="transmembrane region" description="Helical" evidence="1">
    <location>
        <begin position="127"/>
        <end position="157"/>
    </location>
</feature>
<dbReference type="EMBL" id="MHKV01000033">
    <property type="protein sequence ID" value="OGY96819.1"/>
    <property type="molecule type" value="Genomic_DNA"/>
</dbReference>
<feature type="transmembrane region" description="Helical" evidence="1">
    <location>
        <begin position="78"/>
        <end position="97"/>
    </location>
</feature>
<feature type="transmembrane region" description="Helical" evidence="1">
    <location>
        <begin position="6"/>
        <end position="25"/>
    </location>
</feature>
<feature type="transmembrane region" description="Helical" evidence="1">
    <location>
        <begin position="32"/>
        <end position="48"/>
    </location>
</feature>
<reference evidence="2 3" key="1">
    <citation type="journal article" date="2016" name="Nat. Commun.">
        <title>Thousands of microbial genomes shed light on interconnected biogeochemical processes in an aquifer system.</title>
        <authorList>
            <person name="Anantharaman K."/>
            <person name="Brown C.T."/>
            <person name="Hug L.A."/>
            <person name="Sharon I."/>
            <person name="Castelle C.J."/>
            <person name="Probst A.J."/>
            <person name="Thomas B.C."/>
            <person name="Singh A."/>
            <person name="Wilkins M.J."/>
            <person name="Karaoz U."/>
            <person name="Brodie E.L."/>
            <person name="Williams K.H."/>
            <person name="Hubbard S.S."/>
            <person name="Banfield J.F."/>
        </authorList>
    </citation>
    <scope>NUCLEOTIDE SEQUENCE [LARGE SCALE GENOMIC DNA]</scope>
</reference>
<feature type="transmembrane region" description="Helical" evidence="1">
    <location>
        <begin position="103"/>
        <end position="120"/>
    </location>
</feature>
<dbReference type="AlphaFoldDB" id="A0A1G2C7T6"/>
<name>A0A1G2C7T6_9BACT</name>
<evidence type="ECO:0000313" key="3">
    <source>
        <dbReference type="Proteomes" id="UP000176349"/>
    </source>
</evidence>
<comment type="caution">
    <text evidence="2">The sequence shown here is derived from an EMBL/GenBank/DDBJ whole genome shotgun (WGS) entry which is preliminary data.</text>
</comment>
<keyword evidence="1" id="KW-0472">Membrane</keyword>
<keyword evidence="1" id="KW-1133">Transmembrane helix</keyword>
<keyword evidence="1" id="KW-0812">Transmembrane</keyword>
<protein>
    <submittedName>
        <fullName evidence="2">Uncharacterized protein</fullName>
    </submittedName>
</protein>
<organism evidence="2 3">
    <name type="scientific">Candidatus Liptonbacteria bacterium GWC1_60_9</name>
    <dbReference type="NCBI Taxonomy" id="1798645"/>
    <lineage>
        <taxon>Bacteria</taxon>
        <taxon>Candidatus Liptoniibacteriota</taxon>
    </lineage>
</organism>
<evidence type="ECO:0000256" key="1">
    <source>
        <dbReference type="SAM" id="Phobius"/>
    </source>
</evidence>
<dbReference type="Proteomes" id="UP000176349">
    <property type="component" value="Unassembled WGS sequence"/>
</dbReference>
<accession>A0A1G2C7T6</accession>